<comment type="caution">
    <text evidence="6">Lacks conserved residue(s) required for the propagation of feature annotation.</text>
</comment>
<evidence type="ECO:0000256" key="6">
    <source>
        <dbReference type="PROSITE-ProRule" id="PRU01362"/>
    </source>
</evidence>
<dbReference type="AlphaFoldDB" id="A0A550JBE9"/>
<sequence length="195" mass="22299">MPHRLTELHSIMPLVNIPSVMKHGILSHEEAAKLPHDSVALAEIQQRRDVRRVPGGLNLHQYANLYFCARNPMLFLRKDEASSLCVLRVDKHVLTLPDVVLADRNASSDYVRFLKSPEGLRELDFNLIFATYWTSEDPLEQWRRKSVKCAEVLVPHRVPADLVIGAYVFDAAVEAKLRQTGFDRPITTNRQLFFA</sequence>
<feature type="active site" evidence="6">
    <location>
        <position position="151"/>
    </location>
</feature>
<organism evidence="8 9">
    <name type="scientific">Trichloromonas acetexigens</name>
    <dbReference type="NCBI Taxonomy" id="38815"/>
    <lineage>
        <taxon>Bacteria</taxon>
        <taxon>Pseudomonadati</taxon>
        <taxon>Thermodesulfobacteriota</taxon>
        <taxon>Desulfuromonadia</taxon>
        <taxon>Desulfuromonadales</taxon>
        <taxon>Trichloromonadaceae</taxon>
        <taxon>Trichloromonas</taxon>
    </lineage>
</organism>
<evidence type="ECO:0000256" key="1">
    <source>
        <dbReference type="ARBA" id="ARBA00022649"/>
    </source>
</evidence>
<dbReference type="GO" id="GO:0016779">
    <property type="term" value="F:nucleotidyltransferase activity"/>
    <property type="evidence" value="ECO:0007669"/>
    <property type="project" value="UniProtKB-UniRule"/>
</dbReference>
<reference evidence="8 9" key="1">
    <citation type="submission" date="2019-07" db="EMBL/GenBank/DDBJ databases">
        <title>Insights of Desulfuromonas acetexigens electromicrobiology.</title>
        <authorList>
            <person name="Katuri K."/>
            <person name="Sapireddy V."/>
            <person name="Shaw D.R."/>
            <person name="Saikaly P."/>
        </authorList>
    </citation>
    <scope>NUCLEOTIDE SEQUENCE [LARGE SCALE GENOMIC DNA]</scope>
    <source>
        <strain evidence="8 9">2873</strain>
    </source>
</reference>
<gene>
    <name evidence="8" type="ORF">FL622_10630</name>
</gene>
<dbReference type="Pfam" id="PF14487">
    <property type="entry name" value="DarT"/>
    <property type="match status" value="1"/>
</dbReference>
<feature type="active site" description="Proton acceptor" evidence="6">
    <location>
        <position position="48"/>
    </location>
</feature>
<proteinExistence type="inferred from homology"/>
<dbReference type="Proteomes" id="UP000317155">
    <property type="component" value="Unassembled WGS sequence"/>
</dbReference>
<dbReference type="GO" id="GO:0016757">
    <property type="term" value="F:glycosyltransferase activity"/>
    <property type="evidence" value="ECO:0007669"/>
    <property type="project" value="UniProtKB-UniRule"/>
</dbReference>
<evidence type="ECO:0000256" key="2">
    <source>
        <dbReference type="ARBA" id="ARBA00022676"/>
    </source>
</evidence>
<keyword evidence="9" id="KW-1185">Reference proteome</keyword>
<dbReference type="GO" id="GO:0003677">
    <property type="term" value="F:DNA binding"/>
    <property type="evidence" value="ECO:0007669"/>
    <property type="project" value="UniProtKB-UniRule"/>
</dbReference>
<feature type="binding site" evidence="6">
    <location>
        <position position="48"/>
    </location>
    <ligand>
        <name>NAD(+)</name>
        <dbReference type="ChEBI" id="CHEBI:57540"/>
    </ligand>
</feature>
<dbReference type="EMBL" id="VJVV01000007">
    <property type="protein sequence ID" value="TRO80544.1"/>
    <property type="molecule type" value="Genomic_DNA"/>
</dbReference>
<keyword evidence="2 6" id="KW-0328">Glycosyltransferase</keyword>
<feature type="binding site" evidence="6">
    <location>
        <begin position="10"/>
        <end position="12"/>
    </location>
    <ligand>
        <name>NAD(+)</name>
        <dbReference type="ChEBI" id="CHEBI:57540"/>
    </ligand>
</feature>
<comment type="catalytic activity">
    <reaction evidence="6">
        <text>a thymidine in DNA + NAD(+) = an N-(ADP-alpha-D-ribosyl)-thymidine in DNA + nicotinamide + H(+)</text>
        <dbReference type="Rhea" id="RHEA:71651"/>
        <dbReference type="Rhea" id="RHEA-COMP:13556"/>
        <dbReference type="Rhea" id="RHEA-COMP:18051"/>
        <dbReference type="ChEBI" id="CHEBI:15378"/>
        <dbReference type="ChEBI" id="CHEBI:17154"/>
        <dbReference type="ChEBI" id="CHEBI:57540"/>
        <dbReference type="ChEBI" id="CHEBI:137386"/>
        <dbReference type="ChEBI" id="CHEBI:191199"/>
    </reaction>
</comment>
<keyword evidence="3 6" id="KW-0808">Transferase</keyword>
<keyword evidence="5 6" id="KW-0238">DNA-binding</keyword>
<feature type="domain" description="DarT" evidence="7">
    <location>
        <begin position="6"/>
        <end position="195"/>
    </location>
</feature>
<dbReference type="OrthoDB" id="9780211at2"/>
<comment type="similarity">
    <text evidence="6">Belongs to the DarT ADP-ribosyltransferase family.</text>
</comment>
<dbReference type="PROSITE" id="PS52018">
    <property type="entry name" value="DART"/>
    <property type="match status" value="1"/>
</dbReference>
<keyword evidence="4 6" id="KW-0548">Nucleotidyltransferase</keyword>
<protein>
    <submittedName>
        <fullName evidence="8">DUF4433 domain-containing protein</fullName>
    </submittedName>
</protein>
<dbReference type="InterPro" id="IPR029494">
    <property type="entry name" value="DarT"/>
</dbReference>
<evidence type="ECO:0000259" key="7">
    <source>
        <dbReference type="PROSITE" id="PS52018"/>
    </source>
</evidence>
<evidence type="ECO:0000313" key="9">
    <source>
        <dbReference type="Proteomes" id="UP000317155"/>
    </source>
</evidence>
<evidence type="ECO:0000256" key="5">
    <source>
        <dbReference type="ARBA" id="ARBA00023125"/>
    </source>
</evidence>
<accession>A0A550JBE9</accession>
<evidence type="ECO:0000256" key="4">
    <source>
        <dbReference type="ARBA" id="ARBA00022695"/>
    </source>
</evidence>
<name>A0A550JBE9_9BACT</name>
<evidence type="ECO:0000256" key="3">
    <source>
        <dbReference type="ARBA" id="ARBA00022679"/>
    </source>
</evidence>
<comment type="caution">
    <text evidence="8">The sequence shown here is derived from an EMBL/GenBank/DDBJ whole genome shotgun (WGS) entry which is preliminary data.</text>
</comment>
<evidence type="ECO:0000313" key="8">
    <source>
        <dbReference type="EMBL" id="TRO80544.1"/>
    </source>
</evidence>
<dbReference type="RefSeq" id="WP_092058088.1">
    <property type="nucleotide sequence ID" value="NZ_FOJJ01000039.1"/>
</dbReference>
<keyword evidence="1 6" id="KW-1277">Toxin-antitoxin system</keyword>